<protein>
    <submittedName>
        <fullName evidence="2">Uncharacterized protein</fullName>
    </submittedName>
</protein>
<gene>
    <name evidence="2" type="ORF">ATN88_18205</name>
</gene>
<evidence type="ECO:0000256" key="1">
    <source>
        <dbReference type="SAM" id="Phobius"/>
    </source>
</evidence>
<name>A0A135I6A4_9GAMM</name>
<dbReference type="EMBL" id="LNTY01000043">
    <property type="protein sequence ID" value="KXF80979.1"/>
    <property type="molecule type" value="Genomic_DNA"/>
</dbReference>
<keyword evidence="1" id="KW-0472">Membrane</keyword>
<feature type="transmembrane region" description="Helical" evidence="1">
    <location>
        <begin position="16"/>
        <end position="37"/>
    </location>
</feature>
<dbReference type="Proteomes" id="UP000070529">
    <property type="component" value="Unassembled WGS sequence"/>
</dbReference>
<comment type="caution">
    <text evidence="2">The sequence shown here is derived from an EMBL/GenBank/DDBJ whole genome shotgun (WGS) entry which is preliminary data.</text>
</comment>
<sequence>MFTVELLQGDKQKLRIHMITMAAKLILLPGLTTYLWFGHQRLLKEMIEVNKQTPKEHKLPEEEMHLAPTSLIRTYLQITRSSDDTEGNRS</sequence>
<organism evidence="2 3">
    <name type="scientific">Enterovibrio coralii</name>
    <dbReference type="NCBI Taxonomy" id="294935"/>
    <lineage>
        <taxon>Bacteria</taxon>
        <taxon>Pseudomonadati</taxon>
        <taxon>Pseudomonadota</taxon>
        <taxon>Gammaproteobacteria</taxon>
        <taxon>Vibrionales</taxon>
        <taxon>Vibrionaceae</taxon>
        <taxon>Enterovibrio</taxon>
    </lineage>
</organism>
<proteinExistence type="predicted"/>
<evidence type="ECO:0000313" key="2">
    <source>
        <dbReference type="EMBL" id="KXF80979.1"/>
    </source>
</evidence>
<keyword evidence="1" id="KW-0812">Transmembrane</keyword>
<accession>A0A135I6A4</accession>
<evidence type="ECO:0000313" key="3">
    <source>
        <dbReference type="Proteomes" id="UP000070529"/>
    </source>
</evidence>
<dbReference type="STRING" id="294935.ATN88_18205"/>
<dbReference type="AlphaFoldDB" id="A0A135I6A4"/>
<reference evidence="2 3" key="1">
    <citation type="submission" date="2015-11" db="EMBL/GenBank/DDBJ databases">
        <title>Genomic Taxonomy of the Vibrionaceae.</title>
        <authorList>
            <person name="Gomez-Gil B."/>
            <person name="Enciso-Ibarra J."/>
        </authorList>
    </citation>
    <scope>NUCLEOTIDE SEQUENCE [LARGE SCALE GENOMIC DNA]</scope>
    <source>
        <strain evidence="2 3">CAIM 912</strain>
    </source>
</reference>
<keyword evidence="3" id="KW-1185">Reference proteome</keyword>
<keyword evidence="1" id="KW-1133">Transmembrane helix</keyword>